<reference evidence="1" key="2">
    <citation type="journal article" date="2015" name="Fish Shellfish Immunol.">
        <title>Early steps in the European eel (Anguilla anguilla)-Vibrio vulnificus interaction in the gills: Role of the RtxA13 toxin.</title>
        <authorList>
            <person name="Callol A."/>
            <person name="Pajuelo D."/>
            <person name="Ebbesson L."/>
            <person name="Teles M."/>
            <person name="MacKenzie S."/>
            <person name="Amaro C."/>
        </authorList>
    </citation>
    <scope>NUCLEOTIDE SEQUENCE</scope>
</reference>
<sequence length="31" mass="3645">MSHLCHFLFFFFAPFRTFQPKKAISLDPSAI</sequence>
<dbReference type="AlphaFoldDB" id="A0A0E9PIP6"/>
<name>A0A0E9PIP6_ANGAN</name>
<accession>A0A0E9PIP6</accession>
<protein>
    <submittedName>
        <fullName evidence="1">Uncharacterized protein</fullName>
    </submittedName>
</protein>
<dbReference type="EMBL" id="GBXM01104198">
    <property type="protein sequence ID" value="JAH04379.1"/>
    <property type="molecule type" value="Transcribed_RNA"/>
</dbReference>
<organism evidence="1">
    <name type="scientific">Anguilla anguilla</name>
    <name type="common">European freshwater eel</name>
    <name type="synonym">Muraena anguilla</name>
    <dbReference type="NCBI Taxonomy" id="7936"/>
    <lineage>
        <taxon>Eukaryota</taxon>
        <taxon>Metazoa</taxon>
        <taxon>Chordata</taxon>
        <taxon>Craniata</taxon>
        <taxon>Vertebrata</taxon>
        <taxon>Euteleostomi</taxon>
        <taxon>Actinopterygii</taxon>
        <taxon>Neopterygii</taxon>
        <taxon>Teleostei</taxon>
        <taxon>Anguilliformes</taxon>
        <taxon>Anguillidae</taxon>
        <taxon>Anguilla</taxon>
    </lineage>
</organism>
<reference evidence="1" key="1">
    <citation type="submission" date="2014-11" db="EMBL/GenBank/DDBJ databases">
        <authorList>
            <person name="Amaro Gonzalez C."/>
        </authorList>
    </citation>
    <scope>NUCLEOTIDE SEQUENCE</scope>
</reference>
<proteinExistence type="predicted"/>
<evidence type="ECO:0000313" key="1">
    <source>
        <dbReference type="EMBL" id="JAH04379.1"/>
    </source>
</evidence>